<name>A0A5B7F7C4_PORTR</name>
<gene>
    <name evidence="2" type="ORF">E2C01_034813</name>
</gene>
<dbReference type="AlphaFoldDB" id="A0A5B7F7C4"/>
<keyword evidence="3" id="KW-1185">Reference proteome</keyword>
<dbReference type="EMBL" id="VSRR010004975">
    <property type="protein sequence ID" value="MPC41226.1"/>
    <property type="molecule type" value="Genomic_DNA"/>
</dbReference>
<accession>A0A5B7F7C4</accession>
<reference evidence="2 3" key="1">
    <citation type="submission" date="2019-05" db="EMBL/GenBank/DDBJ databases">
        <title>Another draft genome of Portunus trituberculatus and its Hox gene families provides insights of decapod evolution.</title>
        <authorList>
            <person name="Jeong J.-H."/>
            <person name="Song I."/>
            <person name="Kim S."/>
            <person name="Choi T."/>
            <person name="Kim D."/>
            <person name="Ryu S."/>
            <person name="Kim W."/>
        </authorList>
    </citation>
    <scope>NUCLEOTIDE SEQUENCE [LARGE SCALE GENOMIC DNA]</scope>
    <source>
        <tissue evidence="2">Muscle</tissue>
    </source>
</reference>
<feature type="compositionally biased region" description="Pro residues" evidence="1">
    <location>
        <begin position="46"/>
        <end position="59"/>
    </location>
</feature>
<organism evidence="2 3">
    <name type="scientific">Portunus trituberculatus</name>
    <name type="common">Swimming crab</name>
    <name type="synonym">Neptunus trituberculatus</name>
    <dbReference type="NCBI Taxonomy" id="210409"/>
    <lineage>
        <taxon>Eukaryota</taxon>
        <taxon>Metazoa</taxon>
        <taxon>Ecdysozoa</taxon>
        <taxon>Arthropoda</taxon>
        <taxon>Crustacea</taxon>
        <taxon>Multicrustacea</taxon>
        <taxon>Malacostraca</taxon>
        <taxon>Eumalacostraca</taxon>
        <taxon>Eucarida</taxon>
        <taxon>Decapoda</taxon>
        <taxon>Pleocyemata</taxon>
        <taxon>Brachyura</taxon>
        <taxon>Eubrachyura</taxon>
        <taxon>Portunoidea</taxon>
        <taxon>Portunidae</taxon>
        <taxon>Portuninae</taxon>
        <taxon>Portunus</taxon>
    </lineage>
</organism>
<evidence type="ECO:0000256" key="1">
    <source>
        <dbReference type="SAM" id="MobiDB-lite"/>
    </source>
</evidence>
<dbReference type="Proteomes" id="UP000324222">
    <property type="component" value="Unassembled WGS sequence"/>
</dbReference>
<proteinExistence type="predicted"/>
<sequence length="59" mass="6380">MALGMNEDLPAAPNNITEYVESGYPEQARAGCDVTTSTQSLHLLGYPPPPRPPAPYRSH</sequence>
<protein>
    <submittedName>
        <fullName evidence="2">Uncharacterized protein</fullName>
    </submittedName>
</protein>
<evidence type="ECO:0000313" key="3">
    <source>
        <dbReference type="Proteomes" id="UP000324222"/>
    </source>
</evidence>
<feature type="region of interest" description="Disordered" evidence="1">
    <location>
        <begin position="34"/>
        <end position="59"/>
    </location>
</feature>
<comment type="caution">
    <text evidence="2">The sequence shown here is derived from an EMBL/GenBank/DDBJ whole genome shotgun (WGS) entry which is preliminary data.</text>
</comment>
<evidence type="ECO:0000313" key="2">
    <source>
        <dbReference type="EMBL" id="MPC41226.1"/>
    </source>
</evidence>